<dbReference type="SMART" id="SM00342">
    <property type="entry name" value="HTH_ARAC"/>
    <property type="match status" value="1"/>
</dbReference>
<keyword evidence="4" id="KW-1133">Transmembrane helix</keyword>
<keyword evidence="4" id="KW-0472">Membrane</keyword>
<dbReference type="Pfam" id="PF12833">
    <property type="entry name" value="HTH_18"/>
    <property type="match status" value="1"/>
</dbReference>
<keyword evidence="1" id="KW-0805">Transcription regulation</keyword>
<dbReference type="EMBL" id="CP056775">
    <property type="protein sequence ID" value="QRR01386.1"/>
    <property type="molecule type" value="Genomic_DNA"/>
</dbReference>
<gene>
    <name evidence="6" type="ORF">HWI92_10970</name>
</gene>
<evidence type="ECO:0000313" key="7">
    <source>
        <dbReference type="Proteomes" id="UP000612680"/>
    </source>
</evidence>
<feature type="domain" description="HTH araC/xylS-type" evidence="5">
    <location>
        <begin position="277"/>
        <end position="381"/>
    </location>
</feature>
<protein>
    <submittedName>
        <fullName evidence="6">AraC family transcriptional regulator</fullName>
    </submittedName>
</protein>
<feature type="transmembrane region" description="Helical" evidence="4">
    <location>
        <begin position="143"/>
        <end position="164"/>
    </location>
</feature>
<proteinExistence type="predicted"/>
<evidence type="ECO:0000256" key="3">
    <source>
        <dbReference type="ARBA" id="ARBA00023163"/>
    </source>
</evidence>
<dbReference type="Proteomes" id="UP000612680">
    <property type="component" value="Chromosome"/>
</dbReference>
<feature type="transmembrane region" description="Helical" evidence="4">
    <location>
        <begin position="71"/>
        <end position="88"/>
    </location>
</feature>
<evidence type="ECO:0000256" key="2">
    <source>
        <dbReference type="ARBA" id="ARBA00023125"/>
    </source>
</evidence>
<dbReference type="PROSITE" id="PS01124">
    <property type="entry name" value="HTH_ARAC_FAMILY_2"/>
    <property type="match status" value="1"/>
</dbReference>
<keyword evidence="2" id="KW-0238">DNA-binding</keyword>
<evidence type="ECO:0000256" key="1">
    <source>
        <dbReference type="ARBA" id="ARBA00023015"/>
    </source>
</evidence>
<evidence type="ECO:0000313" key="6">
    <source>
        <dbReference type="EMBL" id="QRR01386.1"/>
    </source>
</evidence>
<feature type="transmembrane region" description="Helical" evidence="4">
    <location>
        <begin position="100"/>
        <end position="123"/>
    </location>
</feature>
<evidence type="ECO:0000256" key="4">
    <source>
        <dbReference type="SAM" id="Phobius"/>
    </source>
</evidence>
<feature type="transmembrane region" description="Helical" evidence="4">
    <location>
        <begin position="217"/>
        <end position="236"/>
    </location>
</feature>
<keyword evidence="3" id="KW-0804">Transcription</keyword>
<dbReference type="RefSeq" id="WP_204663652.1">
    <property type="nucleotide sequence ID" value="NZ_CP056775.1"/>
</dbReference>
<dbReference type="PANTHER" id="PTHR43280">
    <property type="entry name" value="ARAC-FAMILY TRANSCRIPTIONAL REGULATOR"/>
    <property type="match status" value="1"/>
</dbReference>
<feature type="transmembrane region" description="Helical" evidence="4">
    <location>
        <begin position="184"/>
        <end position="205"/>
    </location>
</feature>
<dbReference type="SUPFAM" id="SSF46689">
    <property type="entry name" value="Homeodomain-like"/>
    <property type="match status" value="1"/>
</dbReference>
<accession>A0ABX7I8T1</accession>
<sequence length="386" mass="45009">MTFYFNAYSSILLFGFLQGWIYALLFWFRGIREGRLSDRLLAGVLVALCFNIWVYMLGFGGIEILWQQLDFFPRTLAFLLPPLYYFYLRSQFDVTFRFEWKDLSHIVLFVVDAAYRLIVFAQGPSFVRYWENTYHNPLHLDDLFFVVGTGQHLLYLYWSFQLYVHYQSWIKDQFSNTEPVSFVWFRNFLIALALLVSADFMVTMLDLWLNLSFWEDWWNNLVGVVLIYYVSITGYAQRQPGRQLAFSDDPVVLPEQPAADAAKSAIVLTPEQKRLHEQLLNVMDAEKPYLNPDLSLADLARRMKLNTTSISQLINAGSGKNFNDFINAYRIMEFKKQVLMPAHAHLSLLGIALDCGFNSKATFNRAFKKQDNLSPGEFLAQHQQTQ</sequence>
<evidence type="ECO:0000259" key="5">
    <source>
        <dbReference type="PROSITE" id="PS01124"/>
    </source>
</evidence>
<reference evidence="6 7" key="1">
    <citation type="submission" date="2020-06" db="EMBL/GenBank/DDBJ databases">
        <title>Dyadobacter sandarakinus sp. nov., isolated from the soil of the Arctic Yellow River Station.</title>
        <authorList>
            <person name="Zhang Y."/>
            <person name="Peng F."/>
        </authorList>
    </citation>
    <scope>NUCLEOTIDE SEQUENCE [LARGE SCALE GENOMIC DNA]</scope>
    <source>
        <strain evidence="6 7">Q3-56</strain>
    </source>
</reference>
<feature type="transmembrane region" description="Helical" evidence="4">
    <location>
        <begin position="40"/>
        <end position="59"/>
    </location>
</feature>
<keyword evidence="7" id="KW-1185">Reference proteome</keyword>
<name>A0ABX7I8T1_9BACT</name>
<dbReference type="PANTHER" id="PTHR43280:SF29">
    <property type="entry name" value="ARAC-FAMILY TRANSCRIPTIONAL REGULATOR"/>
    <property type="match status" value="1"/>
</dbReference>
<dbReference type="InterPro" id="IPR009057">
    <property type="entry name" value="Homeodomain-like_sf"/>
</dbReference>
<dbReference type="Gene3D" id="1.10.10.60">
    <property type="entry name" value="Homeodomain-like"/>
    <property type="match status" value="2"/>
</dbReference>
<keyword evidence="4" id="KW-0812">Transmembrane</keyword>
<organism evidence="6 7">
    <name type="scientific">Dyadobacter sandarakinus</name>
    <dbReference type="NCBI Taxonomy" id="2747268"/>
    <lineage>
        <taxon>Bacteria</taxon>
        <taxon>Pseudomonadati</taxon>
        <taxon>Bacteroidota</taxon>
        <taxon>Cytophagia</taxon>
        <taxon>Cytophagales</taxon>
        <taxon>Spirosomataceae</taxon>
        <taxon>Dyadobacter</taxon>
    </lineage>
</organism>
<feature type="transmembrane region" description="Helical" evidence="4">
    <location>
        <begin position="6"/>
        <end position="28"/>
    </location>
</feature>
<dbReference type="InterPro" id="IPR018060">
    <property type="entry name" value="HTH_AraC"/>
</dbReference>